<dbReference type="Pfam" id="PF12833">
    <property type="entry name" value="HTH_18"/>
    <property type="match status" value="1"/>
</dbReference>
<sequence length="1126" mass="127113">MLSYCLRVLLIASIAFNGLAEEHSPSIFYPLPIQSEGKFLAAKNLHLSSNGGIWVQDVHSNVLFYDGRHLLPRNGSLLDSVGDQLAYLNDSFWSFADNEVYRSYPSQKKELIFSLEPGSEIRKIGSSNNYIWVSDDSNFYTYDVTTSEIETYSLLELYKHNQSSYVYINDAQRVLSKWVLATTSGSYLSDGAQFTHIANSKKNFTEKIYFSSSRRELLIGTLRGALIIDLNAPSKIGPFIGDSHVLSFAETNQEYWIGTEHGLFVYSLLTGVVRKVTSSSQDSFSLLGDKIYALLNDELGGMWIATDRGIRYYSLHSKKFTRVSERKLLSLFSDSSMVKIAKDPRLGNLVATTTGIYQHRKGGEPELLYRGRVNDFVVGNGDLWLATGEGLLRFDIQSRRVTRQLLSDEFQSLSIDRVALDDERLWFSSRGRLAQLNIKNGAYKSFGKDWIVESFLPAKITHLLPTKTGDLIIGTDHGVYTYSGQKIYFNRESEVFGQVIDITQAKGGKYWVVSSYGTFTFDRHYQNLTPVTLIEDSISPECLMSTSRGMWMSSSKGLSFYSHSADLLKHYGSPSGLITNEFLPRICATDKFKPDQDISLVLGSKYGLVKIKERELLVSKAPKNKVIFSQVSIDHSPIAVGGNIKDGYQFPYGSSLSFLIGILPEASTLLLEYRLNLGDDWIAFEGGQLTLAHLLPGEYQLQVRPSISITPDDKSLTTLNFTIQKPWYLTNFAIFSFFLIMGILVAIVIFWRSRLIMKINRNLKAKVLLKTDQLRNQSRVLLSNNQQLRKQFQVRNILVGNVAVAAKRSVTEMGARLHLEDDKSATQKYSDVIHLLNVLFNDKDNVSGERESHNFLQILNAVIDAWREEFIKAGLSVKVENSAMNQHIQIDYFNLDILFNTLFSSVLKRCYRGQELSIQISESDSMLVIALTDFGAPVPVFKPTIHKDNIVNLSTFDLSIENLPTSVAISGGELFVYDFDSKNRLEMSWPIIELEIQGPPEKAINLENSAVPSHTLTREEAWINSVKHLISENYSSPDFGTSSAAKMLFVSERSLQRRFKAALDRTFKDYLNEYRLEKACESLLAGEKIADIAFECGFNDPSYFSLRFKHHFGLSPSKFVENHTGQ</sequence>
<dbReference type="InterPro" id="IPR013783">
    <property type="entry name" value="Ig-like_fold"/>
</dbReference>
<organism evidence="7 8">
    <name type="scientific">Vibrio cortegadensis</name>
    <dbReference type="NCBI Taxonomy" id="1328770"/>
    <lineage>
        <taxon>Bacteria</taxon>
        <taxon>Pseudomonadati</taxon>
        <taxon>Pseudomonadota</taxon>
        <taxon>Gammaproteobacteria</taxon>
        <taxon>Vibrionales</taxon>
        <taxon>Vibrionaceae</taxon>
        <taxon>Vibrio</taxon>
    </lineage>
</organism>
<keyword evidence="4" id="KW-1133">Transmembrane helix</keyword>
<evidence type="ECO:0000259" key="6">
    <source>
        <dbReference type="PROSITE" id="PS01124"/>
    </source>
</evidence>
<dbReference type="SMART" id="SM00342">
    <property type="entry name" value="HTH_ARAC"/>
    <property type="match status" value="1"/>
</dbReference>
<name>A0ABV4M1P6_9VIBR</name>
<comment type="caution">
    <text evidence="7">The sequence shown here is derived from an EMBL/GenBank/DDBJ whole genome shotgun (WGS) entry which is preliminary data.</text>
</comment>
<dbReference type="InterPro" id="IPR015943">
    <property type="entry name" value="WD40/YVTN_repeat-like_dom_sf"/>
</dbReference>
<evidence type="ECO:0000256" key="5">
    <source>
        <dbReference type="SAM" id="SignalP"/>
    </source>
</evidence>
<evidence type="ECO:0000313" key="8">
    <source>
        <dbReference type="Proteomes" id="UP001569153"/>
    </source>
</evidence>
<keyword evidence="4" id="KW-0472">Membrane</keyword>
<dbReference type="SUPFAM" id="SSF63829">
    <property type="entry name" value="Calcium-dependent phosphotriesterase"/>
    <property type="match status" value="1"/>
</dbReference>
<protein>
    <submittedName>
        <fullName evidence="7">Helix-turn-helix domain-containing protein</fullName>
    </submittedName>
</protein>
<feature type="signal peptide" evidence="5">
    <location>
        <begin position="1"/>
        <end position="20"/>
    </location>
</feature>
<gene>
    <name evidence="7" type="ORF">ACED38_01980</name>
</gene>
<evidence type="ECO:0000256" key="2">
    <source>
        <dbReference type="ARBA" id="ARBA00023125"/>
    </source>
</evidence>
<dbReference type="PANTHER" id="PTHR43280">
    <property type="entry name" value="ARAC-FAMILY TRANSCRIPTIONAL REGULATOR"/>
    <property type="match status" value="1"/>
</dbReference>
<dbReference type="PROSITE" id="PS01124">
    <property type="entry name" value="HTH_ARAC_FAMILY_2"/>
    <property type="match status" value="1"/>
</dbReference>
<feature type="transmembrane region" description="Helical" evidence="4">
    <location>
        <begin position="727"/>
        <end position="751"/>
    </location>
</feature>
<evidence type="ECO:0000256" key="3">
    <source>
        <dbReference type="ARBA" id="ARBA00023163"/>
    </source>
</evidence>
<keyword evidence="5" id="KW-0732">Signal</keyword>
<keyword evidence="4" id="KW-0812">Transmembrane</keyword>
<keyword evidence="1" id="KW-0805">Transcription regulation</keyword>
<dbReference type="PANTHER" id="PTHR43280:SF28">
    <property type="entry name" value="HTH-TYPE TRANSCRIPTIONAL ACTIVATOR RHAS"/>
    <property type="match status" value="1"/>
</dbReference>
<dbReference type="RefSeq" id="WP_017051338.1">
    <property type="nucleotide sequence ID" value="NZ_JBGOOT010000001.1"/>
</dbReference>
<evidence type="ECO:0000256" key="1">
    <source>
        <dbReference type="ARBA" id="ARBA00023015"/>
    </source>
</evidence>
<accession>A0ABV4M1P6</accession>
<dbReference type="InterPro" id="IPR018060">
    <property type="entry name" value="HTH_AraC"/>
</dbReference>
<dbReference type="InterPro" id="IPR020449">
    <property type="entry name" value="Tscrpt_reg_AraC-type_HTH"/>
</dbReference>
<dbReference type="InterPro" id="IPR009057">
    <property type="entry name" value="Homeodomain-like_sf"/>
</dbReference>
<dbReference type="InterPro" id="IPR018062">
    <property type="entry name" value="HTH_AraC-typ_CS"/>
</dbReference>
<dbReference type="InterPro" id="IPR011041">
    <property type="entry name" value="Quinoprot_gluc/sorb_DH_b-prop"/>
</dbReference>
<dbReference type="Proteomes" id="UP001569153">
    <property type="component" value="Unassembled WGS sequence"/>
</dbReference>
<proteinExistence type="predicted"/>
<dbReference type="SUPFAM" id="SSF46689">
    <property type="entry name" value="Homeodomain-like"/>
    <property type="match status" value="1"/>
</dbReference>
<feature type="domain" description="HTH araC/xylS-type" evidence="6">
    <location>
        <begin position="1024"/>
        <end position="1122"/>
    </location>
</feature>
<dbReference type="Gene3D" id="2.60.40.10">
    <property type="entry name" value="Immunoglobulins"/>
    <property type="match status" value="1"/>
</dbReference>
<keyword evidence="3" id="KW-0804">Transcription</keyword>
<dbReference type="PROSITE" id="PS00041">
    <property type="entry name" value="HTH_ARAC_FAMILY_1"/>
    <property type="match status" value="1"/>
</dbReference>
<evidence type="ECO:0000256" key="4">
    <source>
        <dbReference type="SAM" id="Phobius"/>
    </source>
</evidence>
<keyword evidence="2" id="KW-0238">DNA-binding</keyword>
<dbReference type="EMBL" id="JBGOOT010000001">
    <property type="protein sequence ID" value="MEZ8193645.1"/>
    <property type="molecule type" value="Genomic_DNA"/>
</dbReference>
<dbReference type="Gene3D" id="2.130.10.10">
    <property type="entry name" value="YVTN repeat-like/Quinoprotein amine dehydrogenase"/>
    <property type="match status" value="2"/>
</dbReference>
<feature type="chain" id="PRO_5045690175" evidence="5">
    <location>
        <begin position="21"/>
        <end position="1126"/>
    </location>
</feature>
<keyword evidence="8" id="KW-1185">Reference proteome</keyword>
<dbReference type="Gene3D" id="1.10.10.60">
    <property type="entry name" value="Homeodomain-like"/>
    <property type="match status" value="2"/>
</dbReference>
<reference evidence="7 8" key="1">
    <citation type="submission" date="2024-06" db="EMBL/GenBank/DDBJ databases">
        <authorList>
            <person name="Steensen K."/>
            <person name="Seneca J."/>
            <person name="Bartlau N."/>
            <person name="Yu A.X."/>
            <person name="Polz M.F."/>
        </authorList>
    </citation>
    <scope>NUCLEOTIDE SEQUENCE [LARGE SCALE GENOMIC DNA]</scope>
    <source>
        <strain evidence="7 8">FF146</strain>
    </source>
</reference>
<dbReference type="PRINTS" id="PR00032">
    <property type="entry name" value="HTHARAC"/>
</dbReference>
<dbReference type="SUPFAM" id="SSF50952">
    <property type="entry name" value="Soluble quinoprotein glucose dehydrogenase"/>
    <property type="match status" value="1"/>
</dbReference>
<evidence type="ECO:0000313" key="7">
    <source>
        <dbReference type="EMBL" id="MEZ8193645.1"/>
    </source>
</evidence>